<reference evidence="2" key="1">
    <citation type="journal article" date="2021" name="Nat. Commun.">
        <title>Genomic analyses provide insights into spinach domestication and the genetic basis of agronomic traits.</title>
        <authorList>
            <person name="Cai X."/>
            <person name="Sun X."/>
            <person name="Xu C."/>
            <person name="Sun H."/>
            <person name="Wang X."/>
            <person name="Ge C."/>
            <person name="Zhang Z."/>
            <person name="Wang Q."/>
            <person name="Fei Z."/>
            <person name="Jiao C."/>
            <person name="Wang Q."/>
        </authorList>
    </citation>
    <scope>NUCLEOTIDE SEQUENCE [LARGE SCALE GENOMIC DNA]</scope>
    <source>
        <strain evidence="2">cv. Varoflay</strain>
    </source>
</reference>
<dbReference type="Gene3D" id="2.30.30.490">
    <property type="match status" value="1"/>
</dbReference>
<evidence type="ECO:0000313" key="2">
    <source>
        <dbReference type="Proteomes" id="UP000813463"/>
    </source>
</evidence>
<organism evidence="2 3">
    <name type="scientific">Spinacia oleracea</name>
    <name type="common">Spinach</name>
    <dbReference type="NCBI Taxonomy" id="3562"/>
    <lineage>
        <taxon>Eukaryota</taxon>
        <taxon>Viridiplantae</taxon>
        <taxon>Streptophyta</taxon>
        <taxon>Embryophyta</taxon>
        <taxon>Tracheophyta</taxon>
        <taxon>Spermatophyta</taxon>
        <taxon>Magnoliopsida</taxon>
        <taxon>eudicotyledons</taxon>
        <taxon>Gunneridae</taxon>
        <taxon>Pentapetalae</taxon>
        <taxon>Caryophyllales</taxon>
        <taxon>Chenopodiaceae</taxon>
        <taxon>Chenopodioideae</taxon>
        <taxon>Anserineae</taxon>
        <taxon>Spinacia</taxon>
    </lineage>
</organism>
<keyword evidence="2" id="KW-1185">Reference proteome</keyword>
<dbReference type="InterPro" id="IPR001025">
    <property type="entry name" value="BAH_dom"/>
</dbReference>
<dbReference type="Proteomes" id="UP000813463">
    <property type="component" value="Chromosome 3"/>
</dbReference>
<dbReference type="InterPro" id="IPR008395">
    <property type="entry name" value="Agenet-like_dom"/>
</dbReference>
<sequence>MKTTAVKEVYVGWEEVYVCREKGRKEIHYVLKRKDGGSDLAVIAKEKSLKHMTYRFLIDVSSLLKPKSKKEVVDWLNSFTPDSLNPVSPQLNGGSTHGSEPDELNVETIKAAQLKKLGHHTREFFWLGSQWTCKKKRKHYQAFRRNGVKVTVNQFVHVLAEENKRLIAYLDDMYEDAKGNKMVVVRWFHKIDEVGIDLPHNYNDREILFSLCLQDLSVECIDGFAMVLCPRHYAKFVSGAEHAMLQPYMCCQQYDSDDLKPLDITQVKGYWKQDVVRYMFAFSSERALENTCLPEDPWKKEDISAFNGCKPRKRLRLSREVRVDLQGVQHMAVGSVIEVAVDSVVEVLSQDSGMRGCWFRATIIKKHKNKVKLRYHDIKDGENEANCLEEWVLASRIAVNDAMNLRLEGRTTIRPSVTHNGKVSWVINSGSIVDAWWHNGWWEGIVIQKEANGKFLVYFPGEQREALFSRSDLRHSQEWVKGGWKELSERADVAASILSGLVKEGRFGKQDSYQHLQTLVSKHPEYDVGKGYSCWTKDCSNKLRIDTWYKKAKNSTVTDLSKDDYLSQLKWESSCKRKRSGFVVPKLQPRRRLSSEINHEKRSSCEKYQEFLTPSTLKVEKERRNSVKVDLDNCKYITDALFTPSVVPSLTSLVMSR</sequence>
<reference evidence="3" key="2">
    <citation type="submission" date="2025-08" db="UniProtKB">
        <authorList>
            <consortium name="RefSeq"/>
        </authorList>
    </citation>
    <scope>IDENTIFICATION</scope>
    <source>
        <tissue evidence="3">Leaf</tissue>
    </source>
</reference>
<protein>
    <submittedName>
        <fullName evidence="3">Uncharacterized protein isoform X1</fullName>
    </submittedName>
</protein>
<dbReference type="PANTHER" id="PTHR31917">
    <property type="entry name" value="AGENET DOMAIN-CONTAINING PROTEIN-RELATED"/>
    <property type="match status" value="1"/>
</dbReference>
<dbReference type="PANTHER" id="PTHR31917:SF58">
    <property type="entry name" value="AGENET AND BROMO-ADJACENT HOMOLOGY (BAH) DOMAIN-CONTAINING PROTEIN"/>
    <property type="match status" value="1"/>
</dbReference>
<dbReference type="KEGG" id="soe:110788486"/>
<dbReference type="InterPro" id="IPR043151">
    <property type="entry name" value="BAH_sf"/>
</dbReference>
<accession>A0A9R0JW81</accession>
<name>A0A9R0JW81_SPIOL</name>
<dbReference type="AlphaFoldDB" id="A0A9R0JW81"/>
<dbReference type="PROSITE" id="PS51038">
    <property type="entry name" value="BAH"/>
    <property type="match status" value="1"/>
</dbReference>
<dbReference type="SMART" id="SM00743">
    <property type="entry name" value="Agenet"/>
    <property type="match status" value="2"/>
</dbReference>
<dbReference type="RefSeq" id="XP_021848820.2">
    <property type="nucleotide sequence ID" value="XM_021993128.2"/>
</dbReference>
<dbReference type="CDD" id="cd20406">
    <property type="entry name" value="Tudor_Agenet_AtDUF_rpt2_4"/>
    <property type="match status" value="1"/>
</dbReference>
<proteinExistence type="predicted"/>
<gene>
    <name evidence="3" type="primary">LOC110788486</name>
</gene>
<dbReference type="GO" id="GO:0003682">
    <property type="term" value="F:chromatin binding"/>
    <property type="evidence" value="ECO:0007669"/>
    <property type="project" value="InterPro"/>
</dbReference>
<dbReference type="CDD" id="cd20405">
    <property type="entry name" value="Tudor_Agenet_AtDUF_rpt1_3"/>
    <property type="match status" value="1"/>
</dbReference>
<dbReference type="Pfam" id="PF05641">
    <property type="entry name" value="Agenet"/>
    <property type="match status" value="1"/>
</dbReference>
<dbReference type="InterPro" id="IPR014002">
    <property type="entry name" value="Agenet_dom_plant"/>
</dbReference>
<feature type="domain" description="BAH" evidence="1">
    <location>
        <begin position="148"/>
        <end position="265"/>
    </location>
</feature>
<dbReference type="GeneID" id="110788486"/>
<evidence type="ECO:0000313" key="3">
    <source>
        <dbReference type="RefSeq" id="XP_021848820.2"/>
    </source>
</evidence>
<evidence type="ECO:0000259" key="1">
    <source>
        <dbReference type="PROSITE" id="PS51038"/>
    </source>
</evidence>